<keyword evidence="3" id="KW-1185">Reference proteome</keyword>
<proteinExistence type="predicted"/>
<protein>
    <submittedName>
        <fullName evidence="2">Dihydrodipicolinate synthase family protein</fullName>
    </submittedName>
</protein>
<evidence type="ECO:0000256" key="1">
    <source>
        <dbReference type="ARBA" id="ARBA00023239"/>
    </source>
</evidence>
<dbReference type="GO" id="GO:0005829">
    <property type="term" value="C:cytosol"/>
    <property type="evidence" value="ECO:0007669"/>
    <property type="project" value="TreeGrafter"/>
</dbReference>
<dbReference type="EMBL" id="CP014671">
    <property type="protein sequence ID" value="ANX05118.1"/>
    <property type="molecule type" value="Genomic_DNA"/>
</dbReference>
<dbReference type="InParanoid" id="A0A1B1YWL9"/>
<dbReference type="OrthoDB" id="9778880at2"/>
<dbReference type="Pfam" id="PF00701">
    <property type="entry name" value="DHDPS"/>
    <property type="match status" value="1"/>
</dbReference>
<organism evidence="2 3">
    <name type="scientific">Immundisolibacter cernigliae</name>
    <dbReference type="NCBI Taxonomy" id="1810504"/>
    <lineage>
        <taxon>Bacteria</taxon>
        <taxon>Pseudomonadati</taxon>
        <taxon>Pseudomonadota</taxon>
        <taxon>Gammaproteobacteria</taxon>
        <taxon>Immundisolibacterales</taxon>
        <taxon>Immundisolibacteraceae</taxon>
        <taxon>Immundisolibacter</taxon>
    </lineage>
</organism>
<reference evidence="3" key="1">
    <citation type="submission" date="2016-03" db="EMBL/GenBank/DDBJ databases">
        <title>Complete genome sequence of Solimmundus cernigliae, representing a novel lineage of polycyclic aromatic hydrocarbon degraders within the Gammaproteobacteria.</title>
        <authorList>
            <person name="Singleton D.R."/>
            <person name="Dickey A.N."/>
            <person name="Scholl E.H."/>
            <person name="Wright F.A."/>
            <person name="Aitken M.D."/>
        </authorList>
    </citation>
    <scope>NUCLEOTIDE SEQUENCE [LARGE SCALE GENOMIC DNA]</scope>
    <source>
        <strain evidence="3">TR3.2</strain>
    </source>
</reference>
<dbReference type="CDD" id="cd00408">
    <property type="entry name" value="DHDPS-like"/>
    <property type="match status" value="1"/>
</dbReference>
<keyword evidence="1" id="KW-0456">Lyase</keyword>
<dbReference type="STRING" id="1810504.PG2T_13635"/>
<dbReference type="GO" id="GO:0008747">
    <property type="term" value="F:N-acetylneuraminate lyase activity"/>
    <property type="evidence" value="ECO:0007669"/>
    <property type="project" value="TreeGrafter"/>
</dbReference>
<dbReference type="PANTHER" id="PTHR42849">
    <property type="entry name" value="N-ACETYLNEURAMINATE LYASE"/>
    <property type="match status" value="1"/>
</dbReference>
<evidence type="ECO:0000313" key="2">
    <source>
        <dbReference type="EMBL" id="ANX05118.1"/>
    </source>
</evidence>
<dbReference type="SUPFAM" id="SSF51569">
    <property type="entry name" value="Aldolase"/>
    <property type="match status" value="1"/>
</dbReference>
<dbReference type="SMART" id="SM01130">
    <property type="entry name" value="DHDPS"/>
    <property type="match status" value="1"/>
</dbReference>
<accession>A0A1B1YWL9</accession>
<dbReference type="Proteomes" id="UP000092952">
    <property type="component" value="Chromosome"/>
</dbReference>
<dbReference type="GO" id="GO:0019262">
    <property type="term" value="P:N-acetylneuraminate catabolic process"/>
    <property type="evidence" value="ECO:0007669"/>
    <property type="project" value="TreeGrafter"/>
</dbReference>
<dbReference type="AlphaFoldDB" id="A0A1B1YWL9"/>
<evidence type="ECO:0000313" key="3">
    <source>
        <dbReference type="Proteomes" id="UP000092952"/>
    </source>
</evidence>
<dbReference type="KEGG" id="gbi:PG2T_13635"/>
<sequence length="321" mass="36988">MPEFTRSEAKPWAKARVRDFYAAPITPLTKDFELDEAGIRENIEAYIDWGVNGLVVGGFANETWNMRPEWWYRLHEITADAVKGRTDLWTIILDPCAEVCVDKLRHVEKLGFSGAELMNPMTQLRGDDEIYNFFKYVTDRSDLGICLYRTPVSGKVMGLELLKRLVDIDTVVCTKQGNLNRAESLLLRRELRDDFIVSDPTEHFYLDDLREGGQVLFAEFSYLIYGRKRSVLRSYVDKARAGDWEGAYAEWKSLRPIWHLYEDEFMNPLIRTASYASLMSVIKIWCETLGLKAGPMKPPVQHLPPADRERLVGRIKDLGLV</sequence>
<dbReference type="InterPro" id="IPR002220">
    <property type="entry name" value="DapA-like"/>
</dbReference>
<name>A0A1B1YWL9_9GAMM</name>
<dbReference type="InterPro" id="IPR013785">
    <property type="entry name" value="Aldolase_TIM"/>
</dbReference>
<dbReference type="RefSeq" id="WP_068806651.1">
    <property type="nucleotide sequence ID" value="NZ_CP014671.1"/>
</dbReference>
<gene>
    <name evidence="2" type="ORF">PG2T_13635</name>
</gene>
<dbReference type="PANTHER" id="PTHR42849:SF1">
    <property type="entry name" value="N-ACETYLNEURAMINATE LYASE"/>
    <property type="match status" value="1"/>
</dbReference>
<dbReference type="Gene3D" id="3.20.20.70">
    <property type="entry name" value="Aldolase class I"/>
    <property type="match status" value="1"/>
</dbReference>